<dbReference type="InterPro" id="IPR017016">
    <property type="entry name" value="UCP033595"/>
</dbReference>
<evidence type="ECO:0000313" key="1">
    <source>
        <dbReference type="EMBL" id="OPX49370.1"/>
    </source>
</evidence>
<name>A0A1V4SZH4_9CLOT</name>
<accession>A0A1V4SZH4</accession>
<protein>
    <submittedName>
        <fullName evidence="1">Uncharacterized protein</fullName>
    </submittedName>
</protein>
<dbReference type="EMBL" id="LTAY01000024">
    <property type="protein sequence ID" value="OPX49370.1"/>
    <property type="molecule type" value="Genomic_DNA"/>
</dbReference>
<dbReference type="RefSeq" id="WP_002596655.1">
    <property type="nucleotide sequence ID" value="NZ_LTAY01000024.1"/>
</dbReference>
<sequence>MIKENFVFVRVTNGIERKYFYKLIENVVNKRVVYGIEIERIDFKGTEEIDSFKDSVELISPDEDKVRALLVMLYDNQVSPLHLIDIAGEFIDECVHDFAEVRI</sequence>
<dbReference type="OrthoDB" id="1954979at2"/>
<evidence type="ECO:0000313" key="2">
    <source>
        <dbReference type="Proteomes" id="UP000191448"/>
    </source>
</evidence>
<proteinExistence type="predicted"/>
<dbReference type="Pfam" id="PF20124">
    <property type="entry name" value="DUF6514"/>
    <property type="match status" value="1"/>
</dbReference>
<organism evidence="1 2">
    <name type="scientific">Clostridium thermobutyricum DSM 4928</name>
    <dbReference type="NCBI Taxonomy" id="1121339"/>
    <lineage>
        <taxon>Bacteria</taxon>
        <taxon>Bacillati</taxon>
        <taxon>Bacillota</taxon>
        <taxon>Clostridia</taxon>
        <taxon>Eubacteriales</taxon>
        <taxon>Clostridiaceae</taxon>
        <taxon>Clostridium</taxon>
    </lineage>
</organism>
<dbReference type="AlphaFoldDB" id="A0A1V4SZH4"/>
<gene>
    <name evidence="1" type="ORF">CLTHE_06640</name>
</gene>
<dbReference type="Proteomes" id="UP000191448">
    <property type="component" value="Unassembled WGS sequence"/>
</dbReference>
<reference evidence="1 2" key="1">
    <citation type="submission" date="2016-02" db="EMBL/GenBank/DDBJ databases">
        <title>Genome sequence of Clostridium thermobutyricum DSM 4928.</title>
        <authorList>
            <person name="Poehlein A."/>
            <person name="Daniel R."/>
        </authorList>
    </citation>
    <scope>NUCLEOTIDE SEQUENCE [LARGE SCALE GENOMIC DNA]</scope>
    <source>
        <strain evidence="1 2">DSM 4928</strain>
    </source>
</reference>
<comment type="caution">
    <text evidence="1">The sequence shown here is derived from an EMBL/GenBank/DDBJ whole genome shotgun (WGS) entry which is preliminary data.</text>
</comment>